<dbReference type="PaxDb" id="4113-PGSC0003DMT400097567"/>
<organism evidence="3 4">
    <name type="scientific">Solanum tuberosum</name>
    <name type="common">Potato</name>
    <dbReference type="NCBI Taxonomy" id="4113"/>
    <lineage>
        <taxon>Eukaryota</taxon>
        <taxon>Viridiplantae</taxon>
        <taxon>Streptophyta</taxon>
        <taxon>Embryophyta</taxon>
        <taxon>Tracheophyta</taxon>
        <taxon>Spermatophyta</taxon>
        <taxon>Magnoliopsida</taxon>
        <taxon>eudicotyledons</taxon>
        <taxon>Gunneridae</taxon>
        <taxon>Pentapetalae</taxon>
        <taxon>asterids</taxon>
        <taxon>lamiids</taxon>
        <taxon>Solanales</taxon>
        <taxon>Solanaceae</taxon>
        <taxon>Solanoideae</taxon>
        <taxon>Solaneae</taxon>
        <taxon>Solanum</taxon>
    </lineage>
</organism>
<name>M1E0X1_SOLTU</name>
<reference evidence="4" key="1">
    <citation type="journal article" date="2011" name="Nature">
        <title>Genome sequence and analysis of the tuber crop potato.</title>
        <authorList>
            <consortium name="The Potato Genome Sequencing Consortium"/>
        </authorList>
    </citation>
    <scope>NUCLEOTIDE SEQUENCE [LARGE SCALE GENOMIC DNA]</scope>
    <source>
        <strain evidence="4">cv. DM1-3 516 R44</strain>
    </source>
</reference>
<dbReference type="HOGENOM" id="CLU_1672356_0_0_1"/>
<evidence type="ECO:0000256" key="1">
    <source>
        <dbReference type="SAM" id="Coils"/>
    </source>
</evidence>
<reference evidence="3" key="2">
    <citation type="submission" date="2015-06" db="UniProtKB">
        <authorList>
            <consortium name="EnsemblPlants"/>
        </authorList>
    </citation>
    <scope>IDENTIFICATION</scope>
    <source>
        <strain evidence="3">DM1-3 516 R44</strain>
    </source>
</reference>
<accession>M1E0X1</accession>
<dbReference type="AlphaFoldDB" id="M1E0X1"/>
<proteinExistence type="predicted"/>
<dbReference type="Proteomes" id="UP000011115">
    <property type="component" value="Unassembled WGS sequence"/>
</dbReference>
<keyword evidence="4" id="KW-1185">Reference proteome</keyword>
<feature type="region of interest" description="Disordered" evidence="2">
    <location>
        <begin position="53"/>
        <end position="72"/>
    </location>
</feature>
<dbReference type="InParanoid" id="M1E0X1"/>
<dbReference type="Gramene" id="PGSC0003DMT400097567">
    <property type="protein sequence ID" value="PGSC0003DMT400097567"/>
    <property type="gene ID" value="PGSC0003DMG400047138"/>
</dbReference>
<dbReference type="OrthoDB" id="10451401at2759"/>
<evidence type="ECO:0000256" key="2">
    <source>
        <dbReference type="SAM" id="MobiDB-lite"/>
    </source>
</evidence>
<protein>
    <submittedName>
        <fullName evidence="3">Uncharacterized protein</fullName>
    </submittedName>
</protein>
<evidence type="ECO:0000313" key="4">
    <source>
        <dbReference type="Proteomes" id="UP000011115"/>
    </source>
</evidence>
<feature type="compositionally biased region" description="Acidic residues" evidence="2">
    <location>
        <begin position="1"/>
        <end position="11"/>
    </location>
</feature>
<keyword evidence="1" id="KW-0175">Coiled coil</keyword>
<dbReference type="EnsemblPlants" id="PGSC0003DMT400097567">
    <property type="protein sequence ID" value="PGSC0003DMT400097567"/>
    <property type="gene ID" value="PGSC0003DMG400047138"/>
</dbReference>
<feature type="region of interest" description="Disordered" evidence="2">
    <location>
        <begin position="1"/>
        <end position="24"/>
    </location>
</feature>
<evidence type="ECO:0000313" key="3">
    <source>
        <dbReference type="EnsemblPlants" id="PGSC0003DMT400097567"/>
    </source>
</evidence>
<feature type="compositionally biased region" description="Basic and acidic residues" evidence="2">
    <location>
        <begin position="13"/>
        <end position="24"/>
    </location>
</feature>
<feature type="coiled-coil region" evidence="1">
    <location>
        <begin position="99"/>
        <end position="126"/>
    </location>
</feature>
<sequence>MKETEEIDIGENNEGKREGESTKDWVNKTFTHKELEKNNGKIIEAEIIQSNQVTQVRGEGKEKGEEEQMEEEGYNEINEGAIVVAKVNDEEILSLAFQMDDEKRREERKMNLKQSLEKNMEEVEKDDLSQNISRVVVEGDLLPNYIGKLKGKYTKQRY</sequence>